<name>A0A7J8IMB7_ROUAE</name>
<dbReference type="Proteomes" id="UP000593571">
    <property type="component" value="Unassembled WGS sequence"/>
</dbReference>
<protein>
    <submittedName>
        <fullName evidence="1">Uncharacterized protein</fullName>
    </submittedName>
</protein>
<proteinExistence type="predicted"/>
<evidence type="ECO:0000313" key="1">
    <source>
        <dbReference type="EMBL" id="KAF6485289.1"/>
    </source>
</evidence>
<dbReference type="EMBL" id="JACASE010000003">
    <property type="protein sequence ID" value="KAF6485289.1"/>
    <property type="molecule type" value="Genomic_DNA"/>
</dbReference>
<comment type="caution">
    <text evidence="1">The sequence shown here is derived from an EMBL/GenBank/DDBJ whole genome shotgun (WGS) entry which is preliminary data.</text>
</comment>
<keyword evidence="2" id="KW-1185">Reference proteome</keyword>
<dbReference type="AlphaFoldDB" id="A0A7J8IMB7"/>
<accession>A0A7J8IMB7</accession>
<sequence length="172" mass="19230">MYTLTQFSQQPCEAGNVIFRFTEEETEAWESRLPAQAHAELAFETEQPASLRPALRPQNRQNRQNRHWCCYVRFPSLRFLSPIWASAAPSVKWESGKRSCGLDTTTGSRRLSPVLRQALHSTPSKYLLAKSLPSVAAVCLGWDPGSAASWQLGFGQETLPLRALVSKAGKRI</sequence>
<organism evidence="1 2">
    <name type="scientific">Rousettus aegyptiacus</name>
    <name type="common">Egyptian fruit bat</name>
    <name type="synonym">Pteropus aegyptiacus</name>
    <dbReference type="NCBI Taxonomy" id="9407"/>
    <lineage>
        <taxon>Eukaryota</taxon>
        <taxon>Metazoa</taxon>
        <taxon>Chordata</taxon>
        <taxon>Craniata</taxon>
        <taxon>Vertebrata</taxon>
        <taxon>Euteleostomi</taxon>
        <taxon>Mammalia</taxon>
        <taxon>Eutheria</taxon>
        <taxon>Laurasiatheria</taxon>
        <taxon>Chiroptera</taxon>
        <taxon>Yinpterochiroptera</taxon>
        <taxon>Pteropodoidea</taxon>
        <taxon>Pteropodidae</taxon>
        <taxon>Rousettinae</taxon>
        <taxon>Rousettus</taxon>
    </lineage>
</organism>
<reference evidence="1 2" key="1">
    <citation type="journal article" date="2020" name="Nature">
        <title>Six reference-quality genomes reveal evolution of bat adaptations.</title>
        <authorList>
            <person name="Jebb D."/>
            <person name="Huang Z."/>
            <person name="Pippel M."/>
            <person name="Hughes G.M."/>
            <person name="Lavrichenko K."/>
            <person name="Devanna P."/>
            <person name="Winkler S."/>
            <person name="Jermiin L.S."/>
            <person name="Skirmuntt E.C."/>
            <person name="Katzourakis A."/>
            <person name="Burkitt-Gray L."/>
            <person name="Ray D.A."/>
            <person name="Sullivan K.A.M."/>
            <person name="Roscito J.G."/>
            <person name="Kirilenko B.M."/>
            <person name="Davalos L.M."/>
            <person name="Corthals A.P."/>
            <person name="Power M.L."/>
            <person name="Jones G."/>
            <person name="Ransome R.D."/>
            <person name="Dechmann D.K.N."/>
            <person name="Locatelli A.G."/>
            <person name="Puechmaille S.J."/>
            <person name="Fedrigo O."/>
            <person name="Jarvis E.D."/>
            <person name="Hiller M."/>
            <person name="Vernes S.C."/>
            <person name="Myers E.W."/>
            <person name="Teeling E.C."/>
        </authorList>
    </citation>
    <scope>NUCLEOTIDE SEQUENCE [LARGE SCALE GENOMIC DNA]</scope>
    <source>
        <strain evidence="1">MRouAeg1</strain>
        <tissue evidence="1">Muscle</tissue>
    </source>
</reference>
<gene>
    <name evidence="1" type="ORF">HJG63_010530</name>
</gene>
<evidence type="ECO:0000313" key="2">
    <source>
        <dbReference type="Proteomes" id="UP000593571"/>
    </source>
</evidence>